<gene>
    <name evidence="3" type="ORF">ACFSC7_06875</name>
</gene>
<dbReference type="PROSITE" id="PS50883">
    <property type="entry name" value="EAL"/>
    <property type="match status" value="1"/>
</dbReference>
<dbReference type="SMART" id="SM00052">
    <property type="entry name" value="EAL"/>
    <property type="match status" value="1"/>
</dbReference>
<evidence type="ECO:0000259" key="1">
    <source>
        <dbReference type="PROSITE" id="PS50883"/>
    </source>
</evidence>
<dbReference type="Proteomes" id="UP001597327">
    <property type="component" value="Unassembled WGS sequence"/>
</dbReference>
<dbReference type="RefSeq" id="WP_149891012.1">
    <property type="nucleotide sequence ID" value="NZ_JBHUFA010000001.1"/>
</dbReference>
<reference evidence="4" key="1">
    <citation type="journal article" date="2019" name="Int. J. Syst. Evol. Microbiol.">
        <title>The Global Catalogue of Microorganisms (GCM) 10K type strain sequencing project: providing services to taxonomists for standard genome sequencing and annotation.</title>
        <authorList>
            <consortium name="The Broad Institute Genomics Platform"/>
            <consortium name="The Broad Institute Genome Sequencing Center for Infectious Disease"/>
            <person name="Wu L."/>
            <person name="Ma J."/>
        </authorList>
    </citation>
    <scope>NUCLEOTIDE SEQUENCE [LARGE SCALE GENOMIC DNA]</scope>
    <source>
        <strain evidence="4">JCM 3369</strain>
    </source>
</reference>
<dbReference type="InterPro" id="IPR035919">
    <property type="entry name" value="EAL_sf"/>
</dbReference>
<dbReference type="NCBIfam" id="TIGR00254">
    <property type="entry name" value="GGDEF"/>
    <property type="match status" value="1"/>
</dbReference>
<dbReference type="InterPro" id="IPR052155">
    <property type="entry name" value="Biofilm_reg_signaling"/>
</dbReference>
<dbReference type="PROSITE" id="PS50887">
    <property type="entry name" value="GGDEF"/>
    <property type="match status" value="1"/>
</dbReference>
<organism evidence="3 4">
    <name type="scientific">Roseibium aestuarii</name>
    <dbReference type="NCBI Taxonomy" id="2600299"/>
    <lineage>
        <taxon>Bacteria</taxon>
        <taxon>Pseudomonadati</taxon>
        <taxon>Pseudomonadota</taxon>
        <taxon>Alphaproteobacteria</taxon>
        <taxon>Hyphomicrobiales</taxon>
        <taxon>Stappiaceae</taxon>
        <taxon>Roseibium</taxon>
    </lineage>
</organism>
<keyword evidence="4" id="KW-1185">Reference proteome</keyword>
<dbReference type="CDD" id="cd01948">
    <property type="entry name" value="EAL"/>
    <property type="match status" value="1"/>
</dbReference>
<dbReference type="EMBL" id="JBHUFA010000001">
    <property type="protein sequence ID" value="MFD1695234.1"/>
    <property type="molecule type" value="Genomic_DNA"/>
</dbReference>
<dbReference type="Gene3D" id="3.30.70.270">
    <property type="match status" value="1"/>
</dbReference>
<dbReference type="InterPro" id="IPR000160">
    <property type="entry name" value="GGDEF_dom"/>
</dbReference>
<dbReference type="CDD" id="cd01949">
    <property type="entry name" value="GGDEF"/>
    <property type="match status" value="1"/>
</dbReference>
<dbReference type="SUPFAM" id="SSF141868">
    <property type="entry name" value="EAL domain-like"/>
    <property type="match status" value="1"/>
</dbReference>
<proteinExistence type="predicted"/>
<feature type="domain" description="EAL" evidence="1">
    <location>
        <begin position="265"/>
        <end position="515"/>
    </location>
</feature>
<dbReference type="SUPFAM" id="SSF55073">
    <property type="entry name" value="Nucleotide cyclase"/>
    <property type="match status" value="1"/>
</dbReference>
<dbReference type="PANTHER" id="PTHR44757">
    <property type="entry name" value="DIGUANYLATE CYCLASE DGCP"/>
    <property type="match status" value="1"/>
</dbReference>
<name>A0ABW4JU99_9HYPH</name>
<accession>A0ABW4JU99</accession>
<dbReference type="InterPro" id="IPR029787">
    <property type="entry name" value="Nucleotide_cyclase"/>
</dbReference>
<dbReference type="Pfam" id="PF00563">
    <property type="entry name" value="EAL"/>
    <property type="match status" value="1"/>
</dbReference>
<evidence type="ECO:0000259" key="2">
    <source>
        <dbReference type="PROSITE" id="PS50887"/>
    </source>
</evidence>
<comment type="caution">
    <text evidence="3">The sequence shown here is derived from an EMBL/GenBank/DDBJ whole genome shotgun (WGS) entry which is preliminary data.</text>
</comment>
<feature type="domain" description="GGDEF" evidence="2">
    <location>
        <begin position="125"/>
        <end position="256"/>
    </location>
</feature>
<dbReference type="InterPro" id="IPR043128">
    <property type="entry name" value="Rev_trsase/Diguanyl_cyclase"/>
</dbReference>
<dbReference type="SMART" id="SM00267">
    <property type="entry name" value="GGDEF"/>
    <property type="match status" value="1"/>
</dbReference>
<dbReference type="InterPro" id="IPR001633">
    <property type="entry name" value="EAL_dom"/>
</dbReference>
<protein>
    <submittedName>
        <fullName evidence="3">Bifunctional diguanylate cyclase/phosphodiesterase</fullName>
    </submittedName>
</protein>
<evidence type="ECO:0000313" key="3">
    <source>
        <dbReference type="EMBL" id="MFD1695234.1"/>
    </source>
</evidence>
<sequence length="530" mass="59050">MRLIANFLEGKNRARREAIIIGAATLIVWVLAHFGDGYERLTAFVVSHEDWELDELILALMLAGVAGHVYAGRRLWDLRRESNARLVAESKARWIAYHDYLTRLPNRRFLEERAQEEVEHLFPDHDYTVHAIDLDGFKKINDLIGHAGGDALLVQTAERLTDLFPNGLVFRLGGDEFLAICRRRTPEDQERFSLEVVETLTAPMIIENSHAEVGACIGFATAPQDGSNLKDLAELADMALYSAKRTGRNMVRAYDTSMKEEMSHRAAVENRLRQALQKREITPFYQPLVDLQTGEIRAFEALARWHDQQDGFISPDIFISMAEDIGLIMDLTEQLLLKACEDATTWPSNIQLAVNLSPKMMIDRLLGIRIIRVLGQTGLAPQRLEIEITESALIADLDLAKTVIRDLRNAGIKVVLDDFGTGYSSLSQLSNLYFDKIKIDKSFVATFQSNDKQMNIVRTVVALGKGLGITITAEGIENASQMEALKQLGCRYGQGYLIGKAMPQEQVHAHLAGVGPQQTDTTAASSSGCA</sequence>
<dbReference type="Pfam" id="PF00990">
    <property type="entry name" value="GGDEF"/>
    <property type="match status" value="1"/>
</dbReference>
<dbReference type="Gene3D" id="3.20.20.450">
    <property type="entry name" value="EAL domain"/>
    <property type="match status" value="1"/>
</dbReference>
<evidence type="ECO:0000313" key="4">
    <source>
        <dbReference type="Proteomes" id="UP001597327"/>
    </source>
</evidence>
<dbReference type="PANTHER" id="PTHR44757:SF2">
    <property type="entry name" value="BIOFILM ARCHITECTURE MAINTENANCE PROTEIN MBAA"/>
    <property type="match status" value="1"/>
</dbReference>